<name>A0A657IUX3_9MICC</name>
<dbReference type="Proteomes" id="UP000092021">
    <property type="component" value="Unassembled WGS sequence"/>
</dbReference>
<protein>
    <recommendedName>
        <fullName evidence="1">Aminoglycoside phosphotransferase domain-containing protein</fullName>
    </recommendedName>
</protein>
<organism evidence="2 3">
    <name type="scientific">Rothia kristinae</name>
    <dbReference type="NCBI Taxonomy" id="37923"/>
    <lineage>
        <taxon>Bacteria</taxon>
        <taxon>Bacillati</taxon>
        <taxon>Actinomycetota</taxon>
        <taxon>Actinomycetes</taxon>
        <taxon>Micrococcales</taxon>
        <taxon>Micrococcaceae</taxon>
        <taxon>Rothia</taxon>
    </lineage>
</organism>
<dbReference type="InterPro" id="IPR011009">
    <property type="entry name" value="Kinase-like_dom_sf"/>
</dbReference>
<dbReference type="EMBL" id="LWGZ01000454">
    <property type="protein sequence ID" value="OAX61428.1"/>
    <property type="molecule type" value="Genomic_DNA"/>
</dbReference>
<proteinExistence type="predicted"/>
<dbReference type="InterPro" id="IPR002575">
    <property type="entry name" value="Aminoglycoside_PTrfase"/>
</dbReference>
<dbReference type="SUPFAM" id="SSF56112">
    <property type="entry name" value="Protein kinase-like (PK-like)"/>
    <property type="match status" value="1"/>
</dbReference>
<comment type="caution">
    <text evidence="2">The sequence shown here is derived from an EMBL/GenBank/DDBJ whole genome shotgun (WGS) entry which is preliminary data.</text>
</comment>
<sequence>MASAGCPGSFPVAVDAYEVENPEYVGAVVLDSARQRWIVRCPRTQEASVRLESEHVILHSFTPGCGLACPSSCPPSSARRTGTGCGRSCTRRSRVRWWTSRSWCAAPTWSSPEREPLSTQLGKALATIHTLPIEIVREGDLPTYTAQRCRDRMLAELDRAAGTGKVPAPLLRRWESRLEDPRLWRFRPTVIHGDLSEENLVLDGTRLAAVRGWHDMQVADPAADFAWLMSCPDQDFADAIVEVYTVQLPHTPDPHLLRRAYLHAEFALAQWLVRGTEQGDEATVSEAQAMLRTLERGPARIRALDEPRDADAPAD</sequence>
<gene>
    <name evidence="2" type="ORF">A5N15_05265</name>
</gene>
<evidence type="ECO:0000259" key="1">
    <source>
        <dbReference type="Pfam" id="PF01636"/>
    </source>
</evidence>
<evidence type="ECO:0000313" key="2">
    <source>
        <dbReference type="EMBL" id="OAX61428.1"/>
    </source>
</evidence>
<evidence type="ECO:0000313" key="3">
    <source>
        <dbReference type="Proteomes" id="UP000092021"/>
    </source>
</evidence>
<accession>A0A657IUX3</accession>
<reference evidence="2 3" key="1">
    <citation type="submission" date="2016-04" db="EMBL/GenBank/DDBJ databases">
        <title>Identification of putative biosynthetic pathways for the production of bioactive secondary metabolites by the marine actinomycete Kocuria kristinae RUTW2-3.</title>
        <authorList>
            <person name="Waterworth S.C."/>
            <person name="Walmsley T.A."/>
            <person name="Matongo T."/>
            <person name="Davies-Coleman M.T."/>
            <person name="Dorrington R.A."/>
        </authorList>
    </citation>
    <scope>NUCLEOTIDE SEQUENCE [LARGE SCALE GENOMIC DNA]</scope>
    <source>
        <strain evidence="2 3">RUTW4-5</strain>
    </source>
</reference>
<dbReference type="Pfam" id="PF01636">
    <property type="entry name" value="APH"/>
    <property type="match status" value="1"/>
</dbReference>
<feature type="domain" description="Aminoglycoside phosphotransferase" evidence="1">
    <location>
        <begin position="30"/>
        <end position="244"/>
    </location>
</feature>
<dbReference type="Gene3D" id="3.90.1200.10">
    <property type="match status" value="1"/>
</dbReference>
<dbReference type="AlphaFoldDB" id="A0A657IUX3"/>